<name>H8Z9Q4_NEMA1</name>
<sequence>MGTEREEWSEALSVDHLEDLSTYTQREEILKGLEEEFRRGLQEVRKANKTKTVLSKEDRMYKHIYIPKKGHDAWEELRSSTINNTPIIVFGQILPSPENRKAAYKIDLKEPTVFFNVLNGYLLSVTEKGSIKIFLIQNKCFLEKAWEISNHLFGFLVRTKAIPLSVIDTFSRVLLQLYYKKVKDLEKVFEELLCFSKVTHVKKAFFFNGYLCLVSSFGEMQIFDETLREIPIGKNLKPIIRSILKEPTKKKEHVNSMVTGETVINLKSITMKVSKKKIKMIYAKKSVYEEISFTQNEQVVYADNMLFLKEKNNIHAILLE</sequence>
<gene>
    <name evidence="1" type="ORF">NERG_00325</name>
    <name evidence="2" type="ORF">NESG_00775</name>
</gene>
<keyword evidence="3" id="KW-1185">Reference proteome</keyword>
<protein>
    <submittedName>
        <fullName evidence="1">Uncharacterized protein</fullName>
    </submittedName>
</protein>
<proteinExistence type="predicted"/>
<dbReference type="HOGENOM" id="CLU_934127_0_0_1"/>
<accession>H8Z9Q4</accession>
<evidence type="ECO:0000313" key="3">
    <source>
        <dbReference type="Proteomes" id="UP000054524"/>
    </source>
</evidence>
<evidence type="ECO:0000313" key="2">
    <source>
        <dbReference type="EMBL" id="KFG26624.1"/>
    </source>
</evidence>
<dbReference type="AlphaFoldDB" id="H8Z9Q4"/>
<dbReference type="Proteomes" id="UP000054524">
    <property type="component" value="Unassembled WGS sequence"/>
</dbReference>
<dbReference type="EMBL" id="AKIJ01000002">
    <property type="protein sequence ID" value="KFG26624.1"/>
    <property type="molecule type" value="Genomic_DNA"/>
</dbReference>
<reference evidence="1" key="1">
    <citation type="submission" date="2011-03" db="EMBL/GenBank/DDBJ databases">
        <title>The Genome Sequence of Nematocida sp1 strain ERTm2.</title>
        <authorList>
            <consortium name="The Broad Institute Genome Sequencing Platform"/>
            <consortium name="The Broad Institute Genome Sequencing Center for Infectious Disease"/>
            <person name="Cuomo C."/>
            <person name="Troemel E."/>
            <person name="Young S.K."/>
            <person name="Zeng Q."/>
            <person name="Gargeya S."/>
            <person name="Fitzgerald M."/>
            <person name="Haas B."/>
            <person name="Abouelleil A."/>
            <person name="Alvarado L."/>
            <person name="Arachchi H.M."/>
            <person name="Berlin A."/>
            <person name="Brown A."/>
            <person name="Chapman S.B."/>
            <person name="Chen Z."/>
            <person name="Dunbar C."/>
            <person name="Freedman E."/>
            <person name="Gearin G."/>
            <person name="Gellesch M."/>
            <person name="Goldberg J."/>
            <person name="Griggs A."/>
            <person name="Gujja S."/>
            <person name="Heilman E.R."/>
            <person name="Heiman D."/>
            <person name="Howarth C."/>
            <person name="Larson L."/>
            <person name="Lui A."/>
            <person name="MacDonald P.J.P."/>
            <person name="Mehta T."/>
            <person name="Montmayeur A."/>
            <person name="Murphy C."/>
            <person name="Neiman D."/>
            <person name="Pearson M."/>
            <person name="Priest M."/>
            <person name="Roberts A."/>
            <person name="Saif S."/>
            <person name="Shea T."/>
            <person name="Shenoy N."/>
            <person name="Sisk P."/>
            <person name="Stolte C."/>
            <person name="Sykes S."/>
            <person name="White J."/>
            <person name="Yandava C."/>
            <person name="Wortman J."/>
            <person name="Nusbaum C."/>
            <person name="Birren B."/>
        </authorList>
    </citation>
    <scope>NUCLEOTIDE SEQUENCE</scope>
    <source>
        <strain evidence="1">ERTm2</strain>
    </source>
</reference>
<organism evidence="1">
    <name type="scientific">Nematocida ausubeli (strain ATCC PRA-371 / ERTm2)</name>
    <name type="common">Nematode killer fungus</name>
    <dbReference type="NCBI Taxonomy" id="1913371"/>
    <lineage>
        <taxon>Eukaryota</taxon>
        <taxon>Fungi</taxon>
        <taxon>Fungi incertae sedis</taxon>
        <taxon>Microsporidia</taxon>
        <taxon>Nematocida</taxon>
    </lineage>
</organism>
<reference evidence="2 3" key="3">
    <citation type="journal article" date="2014" name="Genome Announc.">
        <title>Genome Sequence of the Microsporidian Species Nematocida sp1 Strain ERTm6 (ATCC PRA-372).</title>
        <authorList>
            <person name="Bakowski M.A."/>
            <person name="Priest M."/>
            <person name="Young S."/>
            <person name="Cuomo C.A."/>
            <person name="Troemel E.R."/>
        </authorList>
    </citation>
    <scope>NUCLEOTIDE SEQUENCE [LARGE SCALE GENOMIC DNA]</scope>
    <source>
        <strain evidence="2 3">ERTm6</strain>
    </source>
</reference>
<accession>A0A086J3A6</accession>
<reference evidence="2" key="2">
    <citation type="submission" date="2012-10" db="EMBL/GenBank/DDBJ databases">
        <authorList>
            <consortium name="The Broad Institute Genome Sequencing Platform"/>
            <consortium name="The Broad Institute Genome Sequencing Center for Infectious Disease"/>
            <person name="Cuomo C."/>
            <person name="Troemel E."/>
            <person name="Walker B."/>
            <person name="Young S.K."/>
            <person name="Zeng Q."/>
            <person name="Gargeya S."/>
            <person name="Fitzgerald M."/>
            <person name="Haas B."/>
            <person name="Abouelleil A."/>
            <person name="Alvarado L."/>
            <person name="Arachchi H.M."/>
            <person name="Berlin A.M."/>
            <person name="Chapman S.B."/>
            <person name="Goldberg J."/>
            <person name="Griggs A."/>
            <person name="Gujja S."/>
            <person name="Hansen M."/>
            <person name="Howarth C."/>
            <person name="Imamovic A."/>
            <person name="Larimer J."/>
            <person name="McCowan C."/>
            <person name="Murphy C."/>
            <person name="Neiman D."/>
            <person name="Pearson M."/>
            <person name="Priest M."/>
            <person name="Roberts A."/>
            <person name="Saif S."/>
            <person name="Shea T."/>
            <person name="Sisk P."/>
            <person name="Sykes S."/>
            <person name="Wortman J."/>
            <person name="Nusbaum C."/>
            <person name="Birren B."/>
        </authorList>
    </citation>
    <scope>NUCLEOTIDE SEQUENCE</scope>
    <source>
        <strain evidence="2">ERTm6</strain>
    </source>
</reference>
<dbReference type="Proteomes" id="UP000005622">
    <property type="component" value="Unassembled WGS sequence"/>
</dbReference>
<dbReference type="EMBL" id="JH604633">
    <property type="protein sequence ID" value="EHY66685.1"/>
    <property type="molecule type" value="Genomic_DNA"/>
</dbReference>
<evidence type="ECO:0000313" key="1">
    <source>
        <dbReference type="EMBL" id="EHY66685.1"/>
    </source>
</evidence>